<protein>
    <submittedName>
        <fullName evidence="3">Calcium/calmodulin-dependent protein kinase</fullName>
    </submittedName>
</protein>
<accession>A0A2A3EDD7</accession>
<dbReference type="SMART" id="SM00228">
    <property type="entry name" value="PDZ"/>
    <property type="match status" value="1"/>
</dbReference>
<feature type="compositionally biased region" description="Low complexity" evidence="1">
    <location>
        <begin position="231"/>
        <end position="240"/>
    </location>
</feature>
<feature type="region of interest" description="Disordered" evidence="1">
    <location>
        <begin position="165"/>
        <end position="257"/>
    </location>
</feature>
<dbReference type="InterPro" id="IPR001478">
    <property type="entry name" value="PDZ"/>
</dbReference>
<dbReference type="Proteomes" id="UP000242457">
    <property type="component" value="Unassembled WGS sequence"/>
</dbReference>
<dbReference type="SUPFAM" id="SSF50156">
    <property type="entry name" value="PDZ domain-like"/>
    <property type="match status" value="1"/>
</dbReference>
<evidence type="ECO:0000313" key="4">
    <source>
        <dbReference type="Proteomes" id="UP000242457"/>
    </source>
</evidence>
<dbReference type="Gene3D" id="2.30.42.10">
    <property type="match status" value="1"/>
</dbReference>
<reference evidence="3 4" key="1">
    <citation type="submission" date="2014-07" db="EMBL/GenBank/DDBJ databases">
        <title>Genomic and transcriptomic analysis on Apis cerana provide comprehensive insights into honey bee biology.</title>
        <authorList>
            <person name="Diao Q."/>
            <person name="Sun L."/>
            <person name="Zheng H."/>
            <person name="Zheng H."/>
            <person name="Xu S."/>
            <person name="Wang S."/>
            <person name="Zeng Z."/>
            <person name="Hu F."/>
            <person name="Su S."/>
            <person name="Wu J."/>
        </authorList>
    </citation>
    <scope>NUCLEOTIDE SEQUENCE [LARGE SCALE GENOMIC DNA]</scope>
    <source>
        <tissue evidence="3">Pupae without intestine</tissue>
    </source>
</reference>
<dbReference type="InterPro" id="IPR036034">
    <property type="entry name" value="PDZ_sf"/>
</dbReference>
<keyword evidence="3" id="KW-0418">Kinase</keyword>
<evidence type="ECO:0000313" key="3">
    <source>
        <dbReference type="EMBL" id="PBC29737.1"/>
    </source>
</evidence>
<feature type="domain" description="PDZ" evidence="2">
    <location>
        <begin position="82"/>
        <end position="163"/>
    </location>
</feature>
<evidence type="ECO:0000256" key="1">
    <source>
        <dbReference type="SAM" id="MobiDB-lite"/>
    </source>
</evidence>
<dbReference type="EMBL" id="KZ288272">
    <property type="protein sequence ID" value="PBC29737.1"/>
    <property type="molecule type" value="Genomic_DNA"/>
</dbReference>
<dbReference type="PROSITE" id="PS50106">
    <property type="entry name" value="PDZ"/>
    <property type="match status" value="1"/>
</dbReference>
<sequence>MFQRFVAQLFTYFNYSICMALTAAVKYETALLQAHDVAGHEVYGEEATRVTPPPLLPYLNGGDDLEGQNGDLDLENVTRVRLVQFQKNTDEPMGITLKMNEDGKCVVARIMHGGMIHRQATLHVGDEIREINGIPVANQSVNALQKILREARGSVTFKIVPSYRSAPPPCEVQVSPKTQTQSQNPSTTNKSVATAVSSTSSATAAIKSGKSVKTSTASNAKEKSKSKSSKNKSGSSSTDSTPRRRLNPLSALRSRKS</sequence>
<dbReference type="FunFam" id="2.30.42.10:FF:000016">
    <property type="entry name" value="peripheral plasma membrane protein CASK isoform X2"/>
    <property type="match status" value="1"/>
</dbReference>
<keyword evidence="4" id="KW-1185">Reference proteome</keyword>
<dbReference type="PANTHER" id="PTHR23122">
    <property type="entry name" value="MEMBRANE-ASSOCIATED GUANYLATE KINASE MAGUK"/>
    <property type="match status" value="1"/>
</dbReference>
<keyword evidence="3" id="KW-0808">Transferase</keyword>
<proteinExistence type="predicted"/>
<dbReference type="Pfam" id="PF00595">
    <property type="entry name" value="PDZ"/>
    <property type="match status" value="1"/>
</dbReference>
<dbReference type="CDD" id="cd10831">
    <property type="entry name" value="PDZ_CASK-like"/>
    <property type="match status" value="1"/>
</dbReference>
<organism evidence="3 4">
    <name type="scientific">Apis cerana cerana</name>
    <name type="common">Oriental honeybee</name>
    <dbReference type="NCBI Taxonomy" id="94128"/>
    <lineage>
        <taxon>Eukaryota</taxon>
        <taxon>Metazoa</taxon>
        <taxon>Ecdysozoa</taxon>
        <taxon>Arthropoda</taxon>
        <taxon>Hexapoda</taxon>
        <taxon>Insecta</taxon>
        <taxon>Pterygota</taxon>
        <taxon>Neoptera</taxon>
        <taxon>Endopterygota</taxon>
        <taxon>Hymenoptera</taxon>
        <taxon>Apocrita</taxon>
        <taxon>Aculeata</taxon>
        <taxon>Apoidea</taxon>
        <taxon>Anthophila</taxon>
        <taxon>Apidae</taxon>
        <taxon>Apis</taxon>
    </lineage>
</organism>
<feature type="compositionally biased region" description="Low complexity" evidence="1">
    <location>
        <begin position="175"/>
        <end position="219"/>
    </location>
</feature>
<dbReference type="STRING" id="94128.A0A2A3EDD7"/>
<dbReference type="OrthoDB" id="336747at2759"/>
<dbReference type="AlphaFoldDB" id="A0A2A3EDD7"/>
<evidence type="ECO:0000259" key="2">
    <source>
        <dbReference type="PROSITE" id="PS50106"/>
    </source>
</evidence>
<dbReference type="GO" id="GO:0016301">
    <property type="term" value="F:kinase activity"/>
    <property type="evidence" value="ECO:0007669"/>
    <property type="project" value="UniProtKB-KW"/>
</dbReference>
<gene>
    <name evidence="3" type="ORF">APICC_08103</name>
</gene>
<dbReference type="InterPro" id="IPR050716">
    <property type="entry name" value="MAGUK"/>
</dbReference>
<name>A0A2A3EDD7_APICC</name>